<keyword evidence="7" id="KW-1185">Reference proteome</keyword>
<evidence type="ECO:0000256" key="2">
    <source>
        <dbReference type="ARBA" id="ARBA00022723"/>
    </source>
</evidence>
<accession>A0ABN3HBF3</accession>
<dbReference type="InterPro" id="IPR042098">
    <property type="entry name" value="TauD-like_sf"/>
</dbReference>
<name>A0ABN3HBF3_9ACTN</name>
<gene>
    <name evidence="6" type="ORF">GCM10010246_82450</name>
</gene>
<evidence type="ECO:0000256" key="1">
    <source>
        <dbReference type="ARBA" id="ARBA00008425"/>
    </source>
</evidence>
<comment type="similarity">
    <text evidence="1">Belongs to the clavaminate synthase family.</text>
</comment>
<protein>
    <recommendedName>
        <fullName evidence="5">TauD/TfdA-like domain-containing protein</fullName>
    </recommendedName>
</protein>
<proteinExistence type="inferred from homology"/>
<dbReference type="Gene3D" id="3.60.130.10">
    <property type="entry name" value="Clavaminate synthase-like"/>
    <property type="match status" value="1"/>
</dbReference>
<keyword evidence="4" id="KW-0408">Iron</keyword>
<dbReference type="Proteomes" id="UP001500253">
    <property type="component" value="Unassembled WGS sequence"/>
</dbReference>
<dbReference type="InterPro" id="IPR003819">
    <property type="entry name" value="TauD/TfdA-like"/>
</dbReference>
<evidence type="ECO:0000313" key="6">
    <source>
        <dbReference type="EMBL" id="GAA2375021.1"/>
    </source>
</evidence>
<dbReference type="EMBL" id="BAAASD010000077">
    <property type="protein sequence ID" value="GAA2375021.1"/>
    <property type="molecule type" value="Genomic_DNA"/>
</dbReference>
<dbReference type="PIRSF" id="PIRSF019543">
    <property type="entry name" value="Clavaminate_syn"/>
    <property type="match status" value="1"/>
</dbReference>
<dbReference type="InterPro" id="IPR014503">
    <property type="entry name" value="Clavaminate_syn-like"/>
</dbReference>
<organism evidence="6 7">
    <name type="scientific">Streptomyces cuspidosporus</name>
    <dbReference type="NCBI Taxonomy" id="66882"/>
    <lineage>
        <taxon>Bacteria</taxon>
        <taxon>Bacillati</taxon>
        <taxon>Actinomycetota</taxon>
        <taxon>Actinomycetes</taxon>
        <taxon>Kitasatosporales</taxon>
        <taxon>Streptomycetaceae</taxon>
        <taxon>Streptomyces</taxon>
    </lineage>
</organism>
<evidence type="ECO:0000256" key="4">
    <source>
        <dbReference type="ARBA" id="ARBA00023004"/>
    </source>
</evidence>
<keyword evidence="2" id="KW-0479">Metal-binding</keyword>
<keyword evidence="3" id="KW-0560">Oxidoreductase</keyword>
<dbReference type="SUPFAM" id="SSF51197">
    <property type="entry name" value="Clavaminate synthase-like"/>
    <property type="match status" value="1"/>
</dbReference>
<evidence type="ECO:0000313" key="7">
    <source>
        <dbReference type="Proteomes" id="UP001500253"/>
    </source>
</evidence>
<dbReference type="Pfam" id="PF02668">
    <property type="entry name" value="TauD"/>
    <property type="match status" value="1"/>
</dbReference>
<sequence length="333" mass="36524">MTKSRSGIHTLHIPDPSKAAAGAALDAVTELGDALPDTGPDLYLEYGAKHLRNHLPAEVLDALAQWRYSPTAWLTLANLPGPHEPVPTPRDGFCDESLLRTPNLVHFGILHLLGLTPIAYPWENDGRLIRNVAPRAASADTLTSWGYAQPLDWHTDDSVLDHRPEADAAEAIPHYLSFFGMRNDERVPTDLLPVDTVLETLPDRTAEALRRPDFTVTAPESYTTDDHGRPLSRTVVPVLWTLPDGNAALRYGPGRLTGHTPGARAALADFERHAAGLPGLPVMVEEGGFHIFDNRRVMHRRVPFQPAAEGRARWLRRCYAHRPATAPVPATAG</sequence>
<evidence type="ECO:0000256" key="3">
    <source>
        <dbReference type="ARBA" id="ARBA00023002"/>
    </source>
</evidence>
<evidence type="ECO:0000259" key="5">
    <source>
        <dbReference type="Pfam" id="PF02668"/>
    </source>
</evidence>
<feature type="domain" description="TauD/TfdA-like" evidence="5">
    <location>
        <begin position="196"/>
        <end position="319"/>
    </location>
</feature>
<comment type="caution">
    <text evidence="6">The sequence shown here is derived from an EMBL/GenBank/DDBJ whole genome shotgun (WGS) entry which is preliminary data.</text>
</comment>
<reference evidence="6 7" key="1">
    <citation type="journal article" date="2019" name="Int. J. Syst. Evol. Microbiol.">
        <title>The Global Catalogue of Microorganisms (GCM) 10K type strain sequencing project: providing services to taxonomists for standard genome sequencing and annotation.</title>
        <authorList>
            <consortium name="The Broad Institute Genomics Platform"/>
            <consortium name="The Broad Institute Genome Sequencing Center for Infectious Disease"/>
            <person name="Wu L."/>
            <person name="Ma J."/>
        </authorList>
    </citation>
    <scope>NUCLEOTIDE SEQUENCE [LARGE SCALE GENOMIC DNA]</scope>
    <source>
        <strain evidence="6 7">JCM 4316</strain>
    </source>
</reference>
<dbReference type="RefSeq" id="WP_346179368.1">
    <property type="nucleotide sequence ID" value="NZ_BAAASD010000077.1"/>
</dbReference>